<evidence type="ECO:0000259" key="1">
    <source>
        <dbReference type="Pfam" id="PF00668"/>
    </source>
</evidence>
<proteinExistence type="predicted"/>
<sequence>MNQNIAPSAGEHDEHVAPLTNEQRLMMRRMRDCPYPTSYTTVVRLELTGRLRPDVLAAALDALAVRHHALRSRFVSGPDGRARQIVDAPRPVRLERADVSGAPPAQRAEATRLLVDRLRGEPFDLAAGHLLRAALLRTEEHTWQLYLAYHHIAVDGWALRVMLEDLAALYTACLEEGGAAGATPAPAATVQSADCARSQRTAEARARAAGNIRYWRSVLAGQTQVIHWPGVSPRPRDFIGEGAVEPVRIGGDVHRALRRTAARCGASSFVTVAAALAVFLSRLSGQRDLIVSVPFFNRSEVDARAVTCLSGPVLLLCEVREEETFATLVERTADRFFDGIEHAALPVTELLDTLVREDGWTTTRTPCAAIAMQSFGFDEVAQLPGVGARLHFESVHVALTDLVLNLTESDDGIDGFALYRRALFDSATVHRWMREFTELTAALARRPDLPLEQAVPAPART</sequence>
<reference evidence="2 3" key="1">
    <citation type="submission" date="2024-06" db="EMBL/GenBank/DDBJ databases">
        <title>The Natural Products Discovery Center: Release of the First 8490 Sequenced Strains for Exploring Actinobacteria Biosynthetic Diversity.</title>
        <authorList>
            <person name="Kalkreuter E."/>
            <person name="Kautsar S.A."/>
            <person name="Yang D."/>
            <person name="Bader C.D."/>
            <person name="Teijaro C.N."/>
            <person name="Fluegel L."/>
            <person name="Davis C.M."/>
            <person name="Simpson J.R."/>
            <person name="Lauterbach L."/>
            <person name="Steele A.D."/>
            <person name="Gui C."/>
            <person name="Meng S."/>
            <person name="Li G."/>
            <person name="Viehrig K."/>
            <person name="Ye F."/>
            <person name="Su P."/>
            <person name="Kiefer A.F."/>
            <person name="Nichols A."/>
            <person name="Cepeda A.J."/>
            <person name="Yan W."/>
            <person name="Fan B."/>
            <person name="Jiang Y."/>
            <person name="Adhikari A."/>
            <person name="Zheng C.-J."/>
            <person name="Schuster L."/>
            <person name="Cowan T.M."/>
            <person name="Smanski M.J."/>
            <person name="Chevrette M.G."/>
            <person name="De Carvalho L.P.S."/>
            <person name="Shen B."/>
        </authorList>
    </citation>
    <scope>NUCLEOTIDE SEQUENCE [LARGE SCALE GENOMIC DNA]</scope>
    <source>
        <strain evidence="2 3">NPDC006434</strain>
    </source>
</reference>
<dbReference type="RefSeq" id="WP_355397255.1">
    <property type="nucleotide sequence ID" value="NZ_JBEXPZ010000018.1"/>
</dbReference>
<dbReference type="InterPro" id="IPR001242">
    <property type="entry name" value="Condensation_dom"/>
</dbReference>
<evidence type="ECO:0000313" key="3">
    <source>
        <dbReference type="Proteomes" id="UP001550210"/>
    </source>
</evidence>
<dbReference type="SUPFAM" id="SSF52777">
    <property type="entry name" value="CoA-dependent acyltransferases"/>
    <property type="match status" value="2"/>
</dbReference>
<name>A0ABV2UWN7_9ACTN</name>
<dbReference type="Gene3D" id="3.30.559.10">
    <property type="entry name" value="Chloramphenicol acetyltransferase-like domain"/>
    <property type="match status" value="1"/>
</dbReference>
<dbReference type="PANTHER" id="PTHR45527">
    <property type="entry name" value="NONRIBOSOMAL PEPTIDE SYNTHETASE"/>
    <property type="match status" value="1"/>
</dbReference>
<organism evidence="2 3">
    <name type="scientific">Streptomyces ossamyceticus</name>
    <dbReference type="NCBI Taxonomy" id="249581"/>
    <lineage>
        <taxon>Bacteria</taxon>
        <taxon>Bacillati</taxon>
        <taxon>Actinomycetota</taxon>
        <taxon>Actinomycetes</taxon>
        <taxon>Kitasatosporales</taxon>
        <taxon>Streptomycetaceae</taxon>
        <taxon>Streptomyces</taxon>
    </lineage>
</organism>
<dbReference type="PANTHER" id="PTHR45527:SF1">
    <property type="entry name" value="FATTY ACID SYNTHASE"/>
    <property type="match status" value="1"/>
</dbReference>
<protein>
    <submittedName>
        <fullName evidence="2">Condensation domain-containing protein</fullName>
    </submittedName>
</protein>
<gene>
    <name evidence="2" type="ORF">ABZZ21_15685</name>
</gene>
<dbReference type="Gene3D" id="3.30.559.30">
    <property type="entry name" value="Nonribosomal peptide synthetase, condensation domain"/>
    <property type="match status" value="1"/>
</dbReference>
<comment type="caution">
    <text evidence="2">The sequence shown here is derived from an EMBL/GenBank/DDBJ whole genome shotgun (WGS) entry which is preliminary data.</text>
</comment>
<dbReference type="EMBL" id="JBEXPZ010000018">
    <property type="protein sequence ID" value="MET9845979.1"/>
    <property type="molecule type" value="Genomic_DNA"/>
</dbReference>
<keyword evidence="3" id="KW-1185">Reference proteome</keyword>
<dbReference type="InterPro" id="IPR023213">
    <property type="entry name" value="CAT-like_dom_sf"/>
</dbReference>
<dbReference type="Proteomes" id="UP001550210">
    <property type="component" value="Unassembled WGS sequence"/>
</dbReference>
<feature type="domain" description="Condensation" evidence="1">
    <location>
        <begin position="14"/>
        <end position="453"/>
    </location>
</feature>
<evidence type="ECO:0000313" key="2">
    <source>
        <dbReference type="EMBL" id="MET9845979.1"/>
    </source>
</evidence>
<accession>A0ABV2UWN7</accession>
<dbReference type="Pfam" id="PF00668">
    <property type="entry name" value="Condensation"/>
    <property type="match status" value="1"/>
</dbReference>